<keyword evidence="3" id="KW-1185">Reference proteome</keyword>
<accession>A0A3B3ZLX9</accession>
<dbReference type="Ensembl" id="ENSPMGT00000006003.1">
    <property type="protein sequence ID" value="ENSPMGP00000005657.1"/>
    <property type="gene ID" value="ENSPMGG00000004747.1"/>
</dbReference>
<dbReference type="Proteomes" id="UP000261520">
    <property type="component" value="Unplaced"/>
</dbReference>
<sequence length="134" mass="14546">APFSLTVGLQCWSCGDYSCSSQTSVNCSSGQTLCVSRYYRGNFTYGNYSYNQTYKGCAFSSDCTAAGSEFVSYIYGSKSYVSNTTCCDTDNCNYMTANGTKRFKTLGKFTVGLIWRGTGDEGQDPEAECAAQRG</sequence>
<evidence type="ECO:0000313" key="3">
    <source>
        <dbReference type="Proteomes" id="UP000261520"/>
    </source>
</evidence>
<dbReference type="SUPFAM" id="SSF57302">
    <property type="entry name" value="Snake toxin-like"/>
    <property type="match status" value="1"/>
</dbReference>
<dbReference type="InterPro" id="IPR016054">
    <property type="entry name" value="LY6_UPA_recep-like"/>
</dbReference>
<protein>
    <recommendedName>
        <fullName evidence="1">UPAR/Ly6 domain-containing protein</fullName>
    </recommendedName>
</protein>
<dbReference type="Gene3D" id="2.10.60.10">
    <property type="entry name" value="CD59"/>
    <property type="match status" value="1"/>
</dbReference>
<evidence type="ECO:0000259" key="1">
    <source>
        <dbReference type="Pfam" id="PF00021"/>
    </source>
</evidence>
<reference evidence="2" key="2">
    <citation type="submission" date="2025-09" db="UniProtKB">
        <authorList>
            <consortium name="Ensembl"/>
        </authorList>
    </citation>
    <scope>IDENTIFICATION</scope>
</reference>
<dbReference type="Pfam" id="PF00021">
    <property type="entry name" value="UPAR_LY6"/>
    <property type="match status" value="1"/>
</dbReference>
<dbReference type="InterPro" id="IPR045860">
    <property type="entry name" value="Snake_toxin-like_sf"/>
</dbReference>
<feature type="domain" description="UPAR/Ly6" evidence="1">
    <location>
        <begin position="8"/>
        <end position="93"/>
    </location>
</feature>
<reference evidence="2" key="1">
    <citation type="submission" date="2025-08" db="UniProtKB">
        <authorList>
            <consortium name="Ensembl"/>
        </authorList>
    </citation>
    <scope>IDENTIFICATION</scope>
</reference>
<name>A0A3B3ZLX9_9GOBI</name>
<evidence type="ECO:0000313" key="2">
    <source>
        <dbReference type="Ensembl" id="ENSPMGP00000005657.1"/>
    </source>
</evidence>
<proteinExistence type="predicted"/>
<organism evidence="2 3">
    <name type="scientific">Periophthalmus magnuspinnatus</name>
    <dbReference type="NCBI Taxonomy" id="409849"/>
    <lineage>
        <taxon>Eukaryota</taxon>
        <taxon>Metazoa</taxon>
        <taxon>Chordata</taxon>
        <taxon>Craniata</taxon>
        <taxon>Vertebrata</taxon>
        <taxon>Euteleostomi</taxon>
        <taxon>Actinopterygii</taxon>
        <taxon>Neopterygii</taxon>
        <taxon>Teleostei</taxon>
        <taxon>Neoteleostei</taxon>
        <taxon>Acanthomorphata</taxon>
        <taxon>Gobiaria</taxon>
        <taxon>Gobiiformes</taxon>
        <taxon>Gobioidei</taxon>
        <taxon>Gobiidae</taxon>
        <taxon>Oxudercinae</taxon>
        <taxon>Periophthalmus</taxon>
    </lineage>
</organism>
<dbReference type="AlphaFoldDB" id="A0A3B3ZLX9"/>